<dbReference type="PANTHER" id="PTHR22891">
    <property type="entry name" value="EUKARYOTIC TRANSLATION INITIATION FACTOR 2C"/>
    <property type="match status" value="1"/>
</dbReference>
<accession>A0A0B1TJG1</accession>
<feature type="domain" description="Piwi" evidence="2">
    <location>
        <begin position="244"/>
        <end position="416"/>
    </location>
</feature>
<gene>
    <name evidence="3" type="ORF">OESDEN_03816</name>
</gene>
<dbReference type="InterPro" id="IPR003165">
    <property type="entry name" value="Piwi"/>
</dbReference>
<dbReference type="InterPro" id="IPR036085">
    <property type="entry name" value="PAZ_dom_sf"/>
</dbReference>
<dbReference type="EMBL" id="KN549726">
    <property type="protein sequence ID" value="KHJ96221.1"/>
    <property type="molecule type" value="Genomic_DNA"/>
</dbReference>
<dbReference type="PROSITE" id="PS50821">
    <property type="entry name" value="PAZ"/>
    <property type="match status" value="1"/>
</dbReference>
<proteinExistence type="predicted"/>
<evidence type="ECO:0000259" key="1">
    <source>
        <dbReference type="PROSITE" id="PS50821"/>
    </source>
</evidence>
<dbReference type="AlphaFoldDB" id="A0A0B1TJG1"/>
<evidence type="ECO:0000313" key="3">
    <source>
        <dbReference type="EMBL" id="KHJ96221.1"/>
    </source>
</evidence>
<evidence type="ECO:0000259" key="2">
    <source>
        <dbReference type="PROSITE" id="PS50822"/>
    </source>
</evidence>
<dbReference type="InterPro" id="IPR036397">
    <property type="entry name" value="RNaseH_sf"/>
</dbReference>
<reference evidence="3 4" key="1">
    <citation type="submission" date="2014-03" db="EMBL/GenBank/DDBJ databases">
        <title>Draft genome of the hookworm Oesophagostomum dentatum.</title>
        <authorList>
            <person name="Mitreva M."/>
        </authorList>
    </citation>
    <scope>NUCLEOTIDE SEQUENCE [LARGE SCALE GENOMIC DNA]</scope>
    <source>
        <strain evidence="3 4">OD-Hann</strain>
    </source>
</reference>
<dbReference type="Pfam" id="PF02171">
    <property type="entry name" value="Piwi"/>
    <property type="match status" value="1"/>
</dbReference>
<name>A0A0B1TJG1_OESDE</name>
<dbReference type="SUPFAM" id="SSF101690">
    <property type="entry name" value="PAZ domain"/>
    <property type="match status" value="1"/>
</dbReference>
<dbReference type="Gene3D" id="3.40.50.2300">
    <property type="match status" value="1"/>
</dbReference>
<evidence type="ECO:0000313" key="4">
    <source>
        <dbReference type="Proteomes" id="UP000053660"/>
    </source>
</evidence>
<dbReference type="GO" id="GO:0003723">
    <property type="term" value="F:RNA binding"/>
    <property type="evidence" value="ECO:0007669"/>
    <property type="project" value="InterPro"/>
</dbReference>
<dbReference type="Proteomes" id="UP000053660">
    <property type="component" value="Unassembled WGS sequence"/>
</dbReference>
<keyword evidence="4" id="KW-1185">Reference proteome</keyword>
<dbReference type="PROSITE" id="PS50822">
    <property type="entry name" value="PIWI"/>
    <property type="match status" value="1"/>
</dbReference>
<dbReference type="Gene3D" id="3.30.420.10">
    <property type="entry name" value="Ribonuclease H-like superfamily/Ribonuclease H"/>
    <property type="match status" value="1"/>
</dbReference>
<dbReference type="SMART" id="SM00949">
    <property type="entry name" value="PAZ"/>
    <property type="match status" value="1"/>
</dbReference>
<dbReference type="Gene3D" id="2.170.260.10">
    <property type="entry name" value="paz domain"/>
    <property type="match status" value="1"/>
</dbReference>
<dbReference type="Pfam" id="PF02170">
    <property type="entry name" value="PAZ"/>
    <property type="match status" value="1"/>
</dbReference>
<dbReference type="InterPro" id="IPR012337">
    <property type="entry name" value="RNaseH-like_sf"/>
</dbReference>
<dbReference type="OrthoDB" id="5844028at2759"/>
<protein>
    <submittedName>
        <fullName evidence="3">PAZ domain protein</fullName>
    </submittedName>
</protein>
<dbReference type="InterPro" id="IPR003100">
    <property type="entry name" value="PAZ_dom"/>
</dbReference>
<dbReference type="SMART" id="SM00950">
    <property type="entry name" value="Piwi"/>
    <property type="match status" value="1"/>
</dbReference>
<feature type="domain" description="PAZ" evidence="1">
    <location>
        <begin position="1"/>
        <end position="74"/>
    </location>
</feature>
<dbReference type="SUPFAM" id="SSF53098">
    <property type="entry name" value="Ribonuclease H-like"/>
    <property type="match status" value="1"/>
</dbReference>
<sequence length="427" mass="48974">MHRITGIDYKMNALSTFTLSDGTPTTLRNYFERQYNLKLTTDEQPVLISEGKPKQPGEAPQQTYLLPELVYPTGLTDSMRRDNRQMKELSKYTRLDPEKRRVKIDVLLRKIHANAECVSLLQGWGISLHNELISFKSRELEPEPLYGNRRDGYTGDRAEWARYVKSNGTFRGEALTNWIVVTPYTDDGRYFAEQFIQEIGNTYDVLRIEHRLPMIEYCKNLSGEGYLEAIQTAISRVGKQPVHMMVVLIPDDTKSRYDMTKSFLCTKTNIPSQFVKLSTLRGSNRPGQRCRSKNFLSIVLKIAYQMNCKMGGALWKVKIPMKRGMIVGYDLYHDSTLQGKTMGACVSTMDPEYTKFYSQTQPHDSPTQLGTNLNIFILRAIQKYFKANDNTLPDKIFLYRDGVGDGQIRIVKEEEVGTNCFLRTAAV</sequence>
<organism evidence="3 4">
    <name type="scientific">Oesophagostomum dentatum</name>
    <name type="common">Nodular worm</name>
    <dbReference type="NCBI Taxonomy" id="61180"/>
    <lineage>
        <taxon>Eukaryota</taxon>
        <taxon>Metazoa</taxon>
        <taxon>Ecdysozoa</taxon>
        <taxon>Nematoda</taxon>
        <taxon>Chromadorea</taxon>
        <taxon>Rhabditida</taxon>
        <taxon>Rhabditina</taxon>
        <taxon>Rhabditomorpha</taxon>
        <taxon>Strongyloidea</taxon>
        <taxon>Strongylidae</taxon>
        <taxon>Oesophagostomum</taxon>
    </lineage>
</organism>